<protein>
    <submittedName>
        <fullName evidence="1">Uncharacterized protein</fullName>
    </submittedName>
</protein>
<gene>
    <name evidence="1" type="ORF">CLV33_101113</name>
</gene>
<evidence type="ECO:0000313" key="1">
    <source>
        <dbReference type="EMBL" id="PQV51192.1"/>
    </source>
</evidence>
<evidence type="ECO:0000313" key="2">
    <source>
        <dbReference type="Proteomes" id="UP000251545"/>
    </source>
</evidence>
<dbReference type="AlphaFoldDB" id="A0A362XFX2"/>
<dbReference type="EMBL" id="PVEO01000001">
    <property type="protein sequence ID" value="PQV51192.1"/>
    <property type="molecule type" value="Genomic_DNA"/>
</dbReference>
<sequence>MPIKKNVYVAGKIQINEIKKQIENLTSRVIDSSKNIFISYYYKDDLCSTSIDNKWARTEIKEMKRYYKPQIKKIKHTGTIFICLFEQGIFLKNKPKSKYEYFYTDTNNFFRNNIFKSPTLCGSYALFKPNGEVLIFNGESRPDFMIKNLKSKKWNTFFKYYYKQNPTP</sequence>
<proteinExistence type="predicted"/>
<organism evidence="1 2">
    <name type="scientific">Jejuia pallidilutea</name>
    <dbReference type="NCBI Taxonomy" id="504487"/>
    <lineage>
        <taxon>Bacteria</taxon>
        <taxon>Pseudomonadati</taxon>
        <taxon>Bacteroidota</taxon>
        <taxon>Flavobacteriia</taxon>
        <taxon>Flavobacteriales</taxon>
        <taxon>Flavobacteriaceae</taxon>
        <taxon>Jejuia</taxon>
    </lineage>
</organism>
<accession>A0A362XFX2</accession>
<reference evidence="1 2" key="1">
    <citation type="submission" date="2018-02" db="EMBL/GenBank/DDBJ databases">
        <title>Genomic Encyclopedia of Archaeal and Bacterial Type Strains, Phase II (KMG-II): from individual species to whole genera.</title>
        <authorList>
            <person name="Goeker M."/>
        </authorList>
    </citation>
    <scope>NUCLEOTIDE SEQUENCE [LARGE SCALE GENOMIC DNA]</scope>
    <source>
        <strain evidence="1 2">DSM 21165</strain>
    </source>
</reference>
<dbReference type="Proteomes" id="UP000251545">
    <property type="component" value="Unassembled WGS sequence"/>
</dbReference>
<name>A0A362XFX2_9FLAO</name>
<comment type="caution">
    <text evidence="1">The sequence shown here is derived from an EMBL/GenBank/DDBJ whole genome shotgun (WGS) entry which is preliminary data.</text>
</comment>